<dbReference type="AlphaFoldDB" id="A0A411PEB9"/>
<accession>A0A411PEB9</accession>
<evidence type="ECO:0000256" key="2">
    <source>
        <dbReference type="ARBA" id="ARBA00009694"/>
    </source>
</evidence>
<feature type="transmembrane region" description="Helical" evidence="6">
    <location>
        <begin position="96"/>
        <end position="119"/>
    </location>
</feature>
<proteinExistence type="inferred from homology"/>
<keyword evidence="3 6" id="KW-0812">Transmembrane</keyword>
<dbReference type="KEGG" id="smai:EXU30_03215"/>
<dbReference type="PANTHER" id="PTHR43461:SF1">
    <property type="entry name" value="TRANSMEMBRANE PROTEIN 256"/>
    <property type="match status" value="1"/>
</dbReference>
<dbReference type="OrthoDB" id="9802121at2"/>
<evidence type="ECO:0000256" key="1">
    <source>
        <dbReference type="ARBA" id="ARBA00004141"/>
    </source>
</evidence>
<evidence type="ECO:0000256" key="6">
    <source>
        <dbReference type="SAM" id="Phobius"/>
    </source>
</evidence>
<dbReference type="RefSeq" id="WP_130597786.1">
    <property type="nucleotide sequence ID" value="NZ_CP036200.1"/>
</dbReference>
<dbReference type="EMBL" id="CP036200">
    <property type="protein sequence ID" value="QBF81812.1"/>
    <property type="molecule type" value="Genomic_DNA"/>
</dbReference>
<sequence length="128" mass="14001">MNKTILLTATVSGFLAVALGAFGAHGLKNIAPAELISIFKLGVEYQFYHTFALLALGICSQWINTKQIVWSAWCFVIGMVFFSGSLYLYALTGVKWVGPITPIGGTFLLIGWLLFAYSVSRLQTSQTK</sequence>
<keyword evidence="5 6" id="KW-0472">Membrane</keyword>
<evidence type="ECO:0000256" key="5">
    <source>
        <dbReference type="ARBA" id="ARBA00023136"/>
    </source>
</evidence>
<reference evidence="7 8" key="1">
    <citation type="submission" date="2019-02" db="EMBL/GenBank/DDBJ databases">
        <title>Shewanella sp. D4-2 isolated from Dokdo Island.</title>
        <authorList>
            <person name="Baek K."/>
        </authorList>
    </citation>
    <scope>NUCLEOTIDE SEQUENCE [LARGE SCALE GENOMIC DNA]</scope>
    <source>
        <strain evidence="7 8">D4-2</strain>
    </source>
</reference>
<evidence type="ECO:0000313" key="8">
    <source>
        <dbReference type="Proteomes" id="UP000291106"/>
    </source>
</evidence>
<feature type="transmembrane region" description="Helical" evidence="6">
    <location>
        <begin position="70"/>
        <end position="90"/>
    </location>
</feature>
<comment type="subcellular location">
    <subcellularLocation>
        <location evidence="1">Membrane</location>
        <topology evidence="1">Multi-pass membrane protein</topology>
    </subcellularLocation>
</comment>
<name>A0A411PEB9_9GAMM</name>
<dbReference type="InterPro" id="IPR006696">
    <property type="entry name" value="DUF423"/>
</dbReference>
<dbReference type="Proteomes" id="UP000291106">
    <property type="component" value="Chromosome"/>
</dbReference>
<dbReference type="GO" id="GO:0005886">
    <property type="term" value="C:plasma membrane"/>
    <property type="evidence" value="ECO:0007669"/>
    <property type="project" value="TreeGrafter"/>
</dbReference>
<keyword evidence="4 6" id="KW-1133">Transmembrane helix</keyword>
<organism evidence="7 8">
    <name type="scientific">Shewanella maritima</name>
    <dbReference type="NCBI Taxonomy" id="2520507"/>
    <lineage>
        <taxon>Bacteria</taxon>
        <taxon>Pseudomonadati</taxon>
        <taxon>Pseudomonadota</taxon>
        <taxon>Gammaproteobacteria</taxon>
        <taxon>Alteromonadales</taxon>
        <taxon>Shewanellaceae</taxon>
        <taxon>Shewanella</taxon>
    </lineage>
</organism>
<protein>
    <submittedName>
        <fullName evidence="7">DUF423 domain-containing protein</fullName>
    </submittedName>
</protein>
<dbReference type="Pfam" id="PF04241">
    <property type="entry name" value="DUF423"/>
    <property type="match status" value="1"/>
</dbReference>
<comment type="similarity">
    <text evidence="2">Belongs to the UPF0382 family.</text>
</comment>
<gene>
    <name evidence="7" type="ORF">EXU30_03215</name>
</gene>
<evidence type="ECO:0000313" key="7">
    <source>
        <dbReference type="EMBL" id="QBF81812.1"/>
    </source>
</evidence>
<evidence type="ECO:0000256" key="4">
    <source>
        <dbReference type="ARBA" id="ARBA00022989"/>
    </source>
</evidence>
<evidence type="ECO:0000256" key="3">
    <source>
        <dbReference type="ARBA" id="ARBA00022692"/>
    </source>
</evidence>
<keyword evidence="8" id="KW-1185">Reference proteome</keyword>
<feature type="transmembrane region" description="Helical" evidence="6">
    <location>
        <begin position="47"/>
        <end position="63"/>
    </location>
</feature>
<dbReference type="PANTHER" id="PTHR43461">
    <property type="entry name" value="TRANSMEMBRANE PROTEIN 256"/>
    <property type="match status" value="1"/>
</dbReference>